<evidence type="ECO:0000256" key="1">
    <source>
        <dbReference type="SAM" id="MobiDB-lite"/>
    </source>
</evidence>
<keyword evidence="3" id="KW-1185">Reference proteome</keyword>
<dbReference type="RefSeq" id="WP_188159321.1">
    <property type="nucleotide sequence ID" value="NZ_BMGH01000001.1"/>
</dbReference>
<dbReference type="EMBL" id="BMGH01000001">
    <property type="protein sequence ID" value="GGC95767.1"/>
    <property type="molecule type" value="Genomic_DNA"/>
</dbReference>
<evidence type="ECO:0000313" key="3">
    <source>
        <dbReference type="Proteomes" id="UP000613582"/>
    </source>
</evidence>
<proteinExistence type="predicted"/>
<reference evidence="2" key="1">
    <citation type="journal article" date="2014" name="Int. J. Syst. Evol. Microbiol.">
        <title>Complete genome sequence of Corynebacterium casei LMG S-19264T (=DSM 44701T), isolated from a smear-ripened cheese.</title>
        <authorList>
            <consortium name="US DOE Joint Genome Institute (JGI-PGF)"/>
            <person name="Walter F."/>
            <person name="Albersmeier A."/>
            <person name="Kalinowski J."/>
            <person name="Ruckert C."/>
        </authorList>
    </citation>
    <scope>NUCLEOTIDE SEQUENCE</scope>
    <source>
        <strain evidence="2">CGMCC 1.12921</strain>
    </source>
</reference>
<name>A0A8J2V5N2_9PROT</name>
<comment type="caution">
    <text evidence="2">The sequence shown here is derived from an EMBL/GenBank/DDBJ whole genome shotgun (WGS) entry which is preliminary data.</text>
</comment>
<reference evidence="2" key="2">
    <citation type="submission" date="2020-09" db="EMBL/GenBank/DDBJ databases">
        <authorList>
            <person name="Sun Q."/>
            <person name="Zhou Y."/>
        </authorList>
    </citation>
    <scope>NUCLEOTIDE SEQUENCE</scope>
    <source>
        <strain evidence="2">CGMCC 1.12921</strain>
    </source>
</reference>
<organism evidence="2 3">
    <name type="scientific">Aquisalinus flavus</name>
    <dbReference type="NCBI Taxonomy" id="1526572"/>
    <lineage>
        <taxon>Bacteria</taxon>
        <taxon>Pseudomonadati</taxon>
        <taxon>Pseudomonadota</taxon>
        <taxon>Alphaproteobacteria</taxon>
        <taxon>Parvularculales</taxon>
        <taxon>Parvularculaceae</taxon>
        <taxon>Aquisalinus</taxon>
    </lineage>
</organism>
<gene>
    <name evidence="2" type="ORF">GCM10011342_00680</name>
</gene>
<protein>
    <submittedName>
        <fullName evidence="2">Uncharacterized protein</fullName>
    </submittedName>
</protein>
<dbReference type="Proteomes" id="UP000613582">
    <property type="component" value="Unassembled WGS sequence"/>
</dbReference>
<dbReference type="AlphaFoldDB" id="A0A8J2V5N2"/>
<sequence>MKQTYSAKPDMTEHRNSDRPKTRECLNCKKAFHSEWSGERVCSKCKSKSAWRRA</sequence>
<accession>A0A8J2V5N2</accession>
<feature type="region of interest" description="Disordered" evidence="1">
    <location>
        <begin position="1"/>
        <end position="20"/>
    </location>
</feature>
<feature type="compositionally biased region" description="Basic and acidic residues" evidence="1">
    <location>
        <begin position="10"/>
        <end position="20"/>
    </location>
</feature>
<evidence type="ECO:0000313" key="2">
    <source>
        <dbReference type="EMBL" id="GGC95767.1"/>
    </source>
</evidence>